<dbReference type="Pfam" id="PF04140">
    <property type="entry name" value="ICMT"/>
    <property type="match status" value="1"/>
</dbReference>
<comment type="caution">
    <text evidence="7">The sequence shown here is derived from an EMBL/GenBank/DDBJ whole genome shotgun (WGS) entry which is preliminary data.</text>
</comment>
<gene>
    <name evidence="7" type="ORF">EWM64_g6467</name>
</gene>
<keyword evidence="2" id="KW-0812">Transmembrane</keyword>
<evidence type="ECO:0000256" key="3">
    <source>
        <dbReference type="ARBA" id="ARBA00022989"/>
    </source>
</evidence>
<comment type="subcellular location">
    <subcellularLocation>
        <location evidence="5">Endoplasmic reticulum membrane</location>
        <topology evidence="5">Multi-pass membrane protein</topology>
    </subcellularLocation>
    <subcellularLocation>
        <location evidence="1">Membrane</location>
        <topology evidence="1">Multi-pass membrane protein</topology>
    </subcellularLocation>
</comment>
<evidence type="ECO:0000313" key="7">
    <source>
        <dbReference type="EMBL" id="TFY77545.1"/>
    </source>
</evidence>
<comment type="catalytic activity">
    <reaction evidence="5">
        <text>[protein]-C-terminal S-[(2E,6E)-farnesyl]-L-cysteine + S-adenosyl-L-methionine = [protein]-C-terminal S-[(2E,6E)-farnesyl]-L-cysteine methyl ester + S-adenosyl-L-homocysteine</text>
        <dbReference type="Rhea" id="RHEA:21672"/>
        <dbReference type="Rhea" id="RHEA-COMP:12125"/>
        <dbReference type="Rhea" id="RHEA-COMP:12126"/>
        <dbReference type="ChEBI" id="CHEBI:57856"/>
        <dbReference type="ChEBI" id="CHEBI:59789"/>
        <dbReference type="ChEBI" id="CHEBI:90510"/>
        <dbReference type="ChEBI" id="CHEBI:90511"/>
        <dbReference type="EC" id="2.1.1.100"/>
    </reaction>
</comment>
<dbReference type="EC" id="2.1.1.100" evidence="5"/>
<comment type="similarity">
    <text evidence="5">Belongs to the class VI-like SAM-binding methyltransferase superfamily. Isoprenylcysteine carboxyl methyltransferase family.</text>
</comment>
<keyword evidence="3" id="KW-1133">Transmembrane helix</keyword>
<accession>A0A4Y9ZSL0</accession>
<dbReference type="GO" id="GO:0032259">
    <property type="term" value="P:methylation"/>
    <property type="evidence" value="ECO:0007669"/>
    <property type="project" value="UniProtKB-KW"/>
</dbReference>
<proteinExistence type="inferred from homology"/>
<evidence type="ECO:0000313" key="8">
    <source>
        <dbReference type="Proteomes" id="UP000298061"/>
    </source>
</evidence>
<evidence type="ECO:0000256" key="5">
    <source>
        <dbReference type="RuleBase" id="RU362022"/>
    </source>
</evidence>
<keyword evidence="5" id="KW-0949">S-adenosyl-L-methionine</keyword>
<evidence type="ECO:0000256" key="1">
    <source>
        <dbReference type="ARBA" id="ARBA00004141"/>
    </source>
</evidence>
<dbReference type="GO" id="GO:0005789">
    <property type="term" value="C:endoplasmic reticulum membrane"/>
    <property type="evidence" value="ECO:0007669"/>
    <property type="project" value="UniProtKB-SubCell"/>
</dbReference>
<name>A0A4Y9ZSL0_9AGAM</name>
<dbReference type="OrthoDB" id="422086at2759"/>
<keyword evidence="5" id="KW-0256">Endoplasmic reticulum</keyword>
<reference evidence="7 8" key="1">
    <citation type="submission" date="2019-02" db="EMBL/GenBank/DDBJ databases">
        <title>Genome sequencing of the rare red list fungi Hericium alpestre (H. flagellum).</title>
        <authorList>
            <person name="Buettner E."/>
            <person name="Kellner H."/>
        </authorList>
    </citation>
    <scope>NUCLEOTIDE SEQUENCE [LARGE SCALE GENOMIC DNA]</scope>
    <source>
        <strain evidence="7 8">DSM 108284</strain>
    </source>
</reference>
<protein>
    <recommendedName>
        <fullName evidence="5">Protein-S-isoprenylcysteine O-methyltransferase</fullName>
        <ecNumber evidence="5">2.1.1.100</ecNumber>
    </recommendedName>
</protein>
<keyword evidence="4" id="KW-0472">Membrane</keyword>
<keyword evidence="5" id="KW-0489">Methyltransferase</keyword>
<dbReference type="AlphaFoldDB" id="A0A4Y9ZSL0"/>
<dbReference type="InterPro" id="IPR007269">
    <property type="entry name" value="ICMT_MeTrfase"/>
</dbReference>
<sequence length="214" mass="24035">MSLLKVPLLLVSSVGVHIALTSPNPPASSSEVSKVQDRWGKLWIKWGPASIKALYWILSLCEVTIICIQSNPSLPYTPHIFAALVHPSTSSSSHSPTITAPFMAGWALITSAAVLRLVCYRTLGRFFTFELSLRDKHKLVTGGPYAWVRHPSYTGGVLTFAGYLVCVWGPGSWLHECGWLSTVRKEDEFLRQEFGVQWDDWVQRVCYRLVPRIY</sequence>
<dbReference type="STRING" id="135208.A0A4Y9ZSL0"/>
<dbReference type="Proteomes" id="UP000298061">
    <property type="component" value="Unassembled WGS sequence"/>
</dbReference>
<dbReference type="EMBL" id="SFCI01000883">
    <property type="protein sequence ID" value="TFY77545.1"/>
    <property type="molecule type" value="Genomic_DNA"/>
</dbReference>
<keyword evidence="6" id="KW-0732">Signal</keyword>
<keyword evidence="5" id="KW-0808">Transferase</keyword>
<feature type="chain" id="PRO_5021323166" description="Protein-S-isoprenylcysteine O-methyltransferase" evidence="6">
    <location>
        <begin position="22"/>
        <end position="214"/>
    </location>
</feature>
<dbReference type="GO" id="GO:0004671">
    <property type="term" value="F:protein C-terminal S-isoprenylcysteine carboxyl O-methyltransferase activity"/>
    <property type="evidence" value="ECO:0007669"/>
    <property type="project" value="UniProtKB-EC"/>
</dbReference>
<evidence type="ECO:0000256" key="4">
    <source>
        <dbReference type="ARBA" id="ARBA00023136"/>
    </source>
</evidence>
<evidence type="ECO:0000256" key="2">
    <source>
        <dbReference type="ARBA" id="ARBA00022692"/>
    </source>
</evidence>
<dbReference type="PANTHER" id="PTHR12714:SF9">
    <property type="entry name" value="PROTEIN-S-ISOPRENYLCYSTEINE O-METHYLTRANSFERASE"/>
    <property type="match status" value="1"/>
</dbReference>
<keyword evidence="8" id="KW-1185">Reference proteome</keyword>
<evidence type="ECO:0000256" key="6">
    <source>
        <dbReference type="SAM" id="SignalP"/>
    </source>
</evidence>
<feature type="signal peptide" evidence="6">
    <location>
        <begin position="1"/>
        <end position="21"/>
    </location>
</feature>
<organism evidence="7 8">
    <name type="scientific">Hericium alpestre</name>
    <dbReference type="NCBI Taxonomy" id="135208"/>
    <lineage>
        <taxon>Eukaryota</taxon>
        <taxon>Fungi</taxon>
        <taxon>Dikarya</taxon>
        <taxon>Basidiomycota</taxon>
        <taxon>Agaricomycotina</taxon>
        <taxon>Agaricomycetes</taxon>
        <taxon>Russulales</taxon>
        <taxon>Hericiaceae</taxon>
        <taxon>Hericium</taxon>
    </lineage>
</organism>
<dbReference type="PANTHER" id="PTHR12714">
    <property type="entry name" value="PROTEIN-S ISOPRENYLCYSTEINE O-METHYLTRANSFERASE"/>
    <property type="match status" value="1"/>
</dbReference>
<dbReference type="Gene3D" id="1.20.120.1630">
    <property type="match status" value="1"/>
</dbReference>